<evidence type="ECO:0000313" key="2">
    <source>
        <dbReference type="EMBL" id="CBW25130.1"/>
    </source>
</evidence>
<dbReference type="InterPro" id="IPR003695">
    <property type="entry name" value="Ppx_GppA_N"/>
</dbReference>
<dbReference type="KEGG" id="bmx:BMS_0198"/>
<keyword evidence="3" id="KW-1185">Reference proteome</keyword>
<dbReference type="Gene3D" id="3.30.420.40">
    <property type="match status" value="1"/>
</dbReference>
<dbReference type="EMBL" id="FQ312005">
    <property type="protein sequence ID" value="CBW25130.1"/>
    <property type="molecule type" value="Genomic_DNA"/>
</dbReference>
<dbReference type="GO" id="GO:0016462">
    <property type="term" value="F:pyrophosphatase activity"/>
    <property type="evidence" value="ECO:0007669"/>
    <property type="project" value="TreeGrafter"/>
</dbReference>
<dbReference type="Pfam" id="PF02541">
    <property type="entry name" value="Ppx-GppA"/>
    <property type="match status" value="1"/>
</dbReference>
<dbReference type="Proteomes" id="UP000008963">
    <property type="component" value="Chromosome"/>
</dbReference>
<reference evidence="3" key="1">
    <citation type="journal article" date="2013" name="ISME J.">
        <title>A small predatory core genome in the divergent marine Bacteriovorax marinus SJ and the terrestrial Bdellovibrio bacteriovorus.</title>
        <authorList>
            <person name="Crossman L.C."/>
            <person name="Chen H."/>
            <person name="Cerdeno-Tarraga A.M."/>
            <person name="Brooks K."/>
            <person name="Quail M.A."/>
            <person name="Pineiro S.A."/>
            <person name="Hobley L."/>
            <person name="Sockett R.E."/>
            <person name="Bentley S.D."/>
            <person name="Parkhill J."/>
            <person name="Williams H.N."/>
            <person name="Stine O.C."/>
        </authorList>
    </citation>
    <scope>NUCLEOTIDE SEQUENCE [LARGE SCALE GENOMIC DNA]</scope>
    <source>
        <strain evidence="3">ATCC BAA-682 / DSM 15412 / SJ</strain>
    </source>
</reference>
<accession>E1X2T5</accession>
<dbReference type="AlphaFoldDB" id="E1X2T5"/>
<evidence type="ECO:0000259" key="1">
    <source>
        <dbReference type="Pfam" id="PF02541"/>
    </source>
</evidence>
<dbReference type="PANTHER" id="PTHR30005:SF0">
    <property type="entry name" value="RETROGRADE REGULATION PROTEIN 2"/>
    <property type="match status" value="1"/>
</dbReference>
<dbReference type="STRING" id="862908.BMS_0198"/>
<protein>
    <submittedName>
        <fullName evidence="2">Exopolyphosphatase</fullName>
    </submittedName>
</protein>
<dbReference type="Gene3D" id="3.30.420.150">
    <property type="entry name" value="Exopolyphosphatase. Domain 2"/>
    <property type="match status" value="1"/>
</dbReference>
<dbReference type="PANTHER" id="PTHR30005">
    <property type="entry name" value="EXOPOLYPHOSPHATASE"/>
    <property type="match status" value="1"/>
</dbReference>
<dbReference type="SUPFAM" id="SSF53067">
    <property type="entry name" value="Actin-like ATPase domain"/>
    <property type="match status" value="2"/>
</dbReference>
<organism evidence="2 3">
    <name type="scientific">Halobacteriovorax marinus (strain ATCC BAA-682 / DSM 15412 / SJ)</name>
    <name type="common">Bacteriovorax marinus</name>
    <dbReference type="NCBI Taxonomy" id="862908"/>
    <lineage>
        <taxon>Bacteria</taxon>
        <taxon>Pseudomonadati</taxon>
        <taxon>Bdellovibrionota</taxon>
        <taxon>Bacteriovoracia</taxon>
        <taxon>Bacteriovoracales</taxon>
        <taxon>Halobacteriovoraceae</taxon>
        <taxon>Halobacteriovorax</taxon>
    </lineage>
</organism>
<dbReference type="CDD" id="cd24054">
    <property type="entry name" value="ASKHA_NBD_AaPPX-GppA_MtPPX2-like"/>
    <property type="match status" value="1"/>
</dbReference>
<evidence type="ECO:0000313" key="3">
    <source>
        <dbReference type="Proteomes" id="UP000008963"/>
    </source>
</evidence>
<dbReference type="InterPro" id="IPR043129">
    <property type="entry name" value="ATPase_NBD"/>
</dbReference>
<dbReference type="PATRIC" id="fig|862908.3.peg.190"/>
<dbReference type="OrthoDB" id="9807195at2"/>
<gene>
    <name evidence="2" type="ordered locus">BMS_0198</name>
</gene>
<feature type="domain" description="Ppx/GppA phosphatase N-terminal" evidence="1">
    <location>
        <begin position="21"/>
        <end position="294"/>
    </location>
</feature>
<sequence length="302" mass="33131">MIRASIDIGSNSCLLCVLDLEESGFRVIESESRITSLGKDLDVNQEFLEESIQRTVKALTEYKAILDSHEISASDVVVTATEASRVAKNFSILRDIVKNQLGFIIQIISGEGEAFYTARGVVSGASKGRDIVSIMDIGGASTELIRVNAKTHEIISSVSLPIGSVRATDWLEKKAFDDNFEKIIKDNNLSEYRTDELICVAGTMTTLAAMLKNLDSFNEDDVEGYEFKYATLSKILGELENKSETEILEAYPICGKRAFSIYGGTLVAKKISEVINCNSFKISTLGLRHGVLLSGGIDERYI</sequence>
<dbReference type="RefSeq" id="WP_014242919.1">
    <property type="nucleotide sequence ID" value="NC_016620.1"/>
</dbReference>
<name>E1X2T5_HALMS</name>
<dbReference type="eggNOG" id="COG0248">
    <property type="taxonomic scope" value="Bacteria"/>
</dbReference>
<dbReference type="InterPro" id="IPR050273">
    <property type="entry name" value="GppA/Ppx_hydrolase"/>
</dbReference>
<dbReference type="HOGENOM" id="CLU_025908_1_2_7"/>
<proteinExistence type="predicted"/>